<sequence length="225" mass="25240">MLLHAILFYFLKSHIVNTPSLANTPALKTYLVMERKQEQAPPKKLKEAETPPLPNTEVIDSTPEHSKADAVPIPPKASEVTEPKTHPIEPTMTQTKKIKSEETPRNTPTQSQQTINPYKVLQNIRATGLSYTTPNSSSTQQKRINVPAHYKNTNKGEALVISKNQTFTEYQNGTTCFKVFNGDVNNRVSDSGLTNQWQSLPYTCNKTAITQAYDKAMGKWLKKKP</sequence>
<comment type="caution">
    <text evidence="2">The sequence shown here is derived from an EMBL/GenBank/DDBJ whole genome shotgun (WGS) entry which is preliminary data.</text>
</comment>
<dbReference type="EMBL" id="PNBX01000062">
    <property type="protein sequence ID" value="TMO67221.1"/>
    <property type="molecule type" value="Genomic_DNA"/>
</dbReference>
<keyword evidence="4" id="KW-1185">Reference proteome</keyword>
<reference evidence="2" key="3">
    <citation type="submission" date="2019-09" db="EMBL/GenBank/DDBJ databases">
        <title>Co-occurence of chitin degradation, pigmentation and bioactivity in marine Pseudoalteromonas.</title>
        <authorList>
            <person name="Sonnenschein E.C."/>
            <person name="Bech P.K."/>
        </authorList>
    </citation>
    <scope>NUCLEOTIDE SEQUENCE</scope>
    <source>
        <strain evidence="2">S3790</strain>
        <strain evidence="4">S3895</strain>
    </source>
</reference>
<dbReference type="AlphaFoldDB" id="A0A5S3V805"/>
<dbReference type="Proteomes" id="UP000307217">
    <property type="component" value="Unassembled WGS sequence"/>
</dbReference>
<dbReference type="EMBL" id="PNBW01000047">
    <property type="protein sequence ID" value="TMO74532.1"/>
    <property type="molecule type" value="Genomic_DNA"/>
</dbReference>
<organism evidence="2 5">
    <name type="scientific">Pseudoalteromonas aurantia</name>
    <dbReference type="NCBI Taxonomy" id="43654"/>
    <lineage>
        <taxon>Bacteria</taxon>
        <taxon>Pseudomonadati</taxon>
        <taxon>Pseudomonadota</taxon>
        <taxon>Gammaproteobacteria</taxon>
        <taxon>Alteromonadales</taxon>
        <taxon>Pseudoalteromonadaceae</taxon>
        <taxon>Pseudoalteromonas</taxon>
    </lineage>
</organism>
<evidence type="ECO:0000256" key="1">
    <source>
        <dbReference type="SAM" id="MobiDB-lite"/>
    </source>
</evidence>
<evidence type="ECO:0000313" key="4">
    <source>
        <dbReference type="Proteomes" id="UP000307164"/>
    </source>
</evidence>
<reference evidence="4 5" key="1">
    <citation type="submission" date="2018-01" db="EMBL/GenBank/DDBJ databases">
        <authorList>
            <person name="Paulsen S."/>
            <person name="Gram L.K."/>
        </authorList>
    </citation>
    <scope>NUCLEOTIDE SEQUENCE [LARGE SCALE GENOMIC DNA]</scope>
    <source>
        <strain evidence="2 5">S3790</strain>
        <strain evidence="3 4">S3895</strain>
    </source>
</reference>
<accession>A0A5S3V805</accession>
<name>A0A5S3V805_9GAMM</name>
<proteinExistence type="predicted"/>
<evidence type="ECO:0000313" key="3">
    <source>
        <dbReference type="EMBL" id="TMO74532.1"/>
    </source>
</evidence>
<feature type="region of interest" description="Disordered" evidence="1">
    <location>
        <begin position="36"/>
        <end position="113"/>
    </location>
</feature>
<evidence type="ECO:0000313" key="5">
    <source>
        <dbReference type="Proteomes" id="UP000307217"/>
    </source>
</evidence>
<dbReference type="Proteomes" id="UP000307164">
    <property type="component" value="Unassembled WGS sequence"/>
</dbReference>
<reference evidence="5" key="2">
    <citation type="submission" date="2019-06" db="EMBL/GenBank/DDBJ databases">
        <title>Co-occurence of chitin degradation, pigmentation and bioactivity in marine Pseudoalteromonas.</title>
        <authorList>
            <person name="Sonnenschein E.C."/>
            <person name="Bech P.K."/>
        </authorList>
    </citation>
    <scope>NUCLEOTIDE SEQUENCE [LARGE SCALE GENOMIC DNA]</scope>
    <source>
        <strain evidence="5">S3790</strain>
        <strain evidence="3">S3895</strain>
    </source>
</reference>
<gene>
    <name evidence="2" type="ORF">CWC19_14810</name>
    <name evidence="3" type="ORF">CWC20_09845</name>
</gene>
<protein>
    <submittedName>
        <fullName evidence="2">Uncharacterized protein</fullName>
    </submittedName>
</protein>
<evidence type="ECO:0000313" key="2">
    <source>
        <dbReference type="EMBL" id="TMO67221.1"/>
    </source>
</evidence>